<proteinExistence type="predicted"/>
<reference evidence="2 3" key="1">
    <citation type="journal article" date="2019" name="Int. J. Syst. Evol. Microbiol.">
        <title>The Global Catalogue of Microorganisms (GCM) 10K type strain sequencing project: providing services to taxonomists for standard genome sequencing and annotation.</title>
        <authorList>
            <consortium name="The Broad Institute Genomics Platform"/>
            <consortium name="The Broad Institute Genome Sequencing Center for Infectious Disease"/>
            <person name="Wu L."/>
            <person name="Ma J."/>
        </authorList>
    </citation>
    <scope>NUCLEOTIDE SEQUENCE [LARGE SCALE GENOMIC DNA]</scope>
    <source>
        <strain evidence="2 3">JCM 13850</strain>
    </source>
</reference>
<evidence type="ECO:0000313" key="2">
    <source>
        <dbReference type="EMBL" id="GAA2154605.1"/>
    </source>
</evidence>
<feature type="region of interest" description="Disordered" evidence="1">
    <location>
        <begin position="48"/>
        <end position="70"/>
    </location>
</feature>
<keyword evidence="3" id="KW-1185">Reference proteome</keyword>
<evidence type="ECO:0000256" key="1">
    <source>
        <dbReference type="SAM" id="MobiDB-lite"/>
    </source>
</evidence>
<sequence>MPDEPNPRPDEDAPAPARRPRRPSVPVALSVAAAVAATVAVVSGARLFADDPGDVPDGHPSAGGKPRHEYRQPRFSLQVGRSAKQPWFTVLGLRNHGQPKPADTVRAPSGAGPAQAIVEAPHNTFFVAAVQAKRCETRLYRFRLAGDGHVIGIRPVSGGALPGIAGGPAVSPDGNRIAFASAPCAGNDGEASGGGAVPRLRPAPPALSVLDTTTGRRRTWTATGTAALGEIVWAADGRTLGYTLADIAGGNLGPVTVHALDTAASGTDLRAGRVLFRQTAEVGKVGTAIMSADGRSGHGTGERAQPPATVLFSFEEGRIEIGSTIPHRDGRGVGVMVSTGEGPRYACLNGVDAFDRTMSGGFEAPAPFPVSCSIAWGY</sequence>
<accession>A0ABN3A5V7</accession>
<evidence type="ECO:0000313" key="3">
    <source>
        <dbReference type="Proteomes" id="UP001501020"/>
    </source>
</evidence>
<dbReference type="InterPro" id="IPR011042">
    <property type="entry name" value="6-blade_b-propeller_TolB-like"/>
</dbReference>
<dbReference type="Proteomes" id="UP001501020">
    <property type="component" value="Unassembled WGS sequence"/>
</dbReference>
<comment type="caution">
    <text evidence="2">The sequence shown here is derived from an EMBL/GenBank/DDBJ whole genome shotgun (WGS) entry which is preliminary data.</text>
</comment>
<organism evidence="2 3">
    <name type="scientific">Actinomadura napierensis</name>
    <dbReference type="NCBI Taxonomy" id="267854"/>
    <lineage>
        <taxon>Bacteria</taxon>
        <taxon>Bacillati</taxon>
        <taxon>Actinomycetota</taxon>
        <taxon>Actinomycetes</taxon>
        <taxon>Streptosporangiales</taxon>
        <taxon>Thermomonosporaceae</taxon>
        <taxon>Actinomadura</taxon>
    </lineage>
</organism>
<dbReference type="InterPro" id="IPR011659">
    <property type="entry name" value="WD40"/>
</dbReference>
<name>A0ABN3A5V7_9ACTN</name>
<dbReference type="Pfam" id="PF07676">
    <property type="entry name" value="PD40"/>
    <property type="match status" value="1"/>
</dbReference>
<feature type="region of interest" description="Disordered" evidence="1">
    <location>
        <begin position="1"/>
        <end position="25"/>
    </location>
</feature>
<dbReference type="EMBL" id="BAAAMR010000065">
    <property type="protein sequence ID" value="GAA2154605.1"/>
    <property type="molecule type" value="Genomic_DNA"/>
</dbReference>
<evidence type="ECO:0008006" key="4">
    <source>
        <dbReference type="Google" id="ProtNLM"/>
    </source>
</evidence>
<dbReference type="Gene3D" id="2.120.10.30">
    <property type="entry name" value="TolB, C-terminal domain"/>
    <property type="match status" value="1"/>
</dbReference>
<feature type="compositionally biased region" description="Basic and acidic residues" evidence="1">
    <location>
        <begin position="1"/>
        <end position="11"/>
    </location>
</feature>
<dbReference type="SUPFAM" id="SSF50969">
    <property type="entry name" value="YVTN repeat-like/Quinoprotein amine dehydrogenase"/>
    <property type="match status" value="1"/>
</dbReference>
<gene>
    <name evidence="2" type="ORF">GCM10009727_61840</name>
</gene>
<dbReference type="RefSeq" id="WP_344275055.1">
    <property type="nucleotide sequence ID" value="NZ_BAAAMR010000065.1"/>
</dbReference>
<protein>
    <recommendedName>
        <fullName evidence="4">Lactonase family protein</fullName>
    </recommendedName>
</protein>
<dbReference type="InterPro" id="IPR011044">
    <property type="entry name" value="Quino_amine_DH_bsu"/>
</dbReference>